<dbReference type="STRING" id="1379680.GCA_001612615_05093"/>
<organism evidence="2 3">
    <name type="scientific">Nocardia amikacinitolerans</name>
    <dbReference type="NCBI Taxonomy" id="756689"/>
    <lineage>
        <taxon>Bacteria</taxon>
        <taxon>Bacillati</taxon>
        <taxon>Actinomycetota</taxon>
        <taxon>Actinomycetes</taxon>
        <taxon>Mycobacteriales</taxon>
        <taxon>Nocardiaceae</taxon>
        <taxon>Nocardia</taxon>
    </lineage>
</organism>
<dbReference type="InterPro" id="IPR032710">
    <property type="entry name" value="NTF2-like_dom_sf"/>
</dbReference>
<dbReference type="Proteomes" id="UP000219565">
    <property type="component" value="Unassembled WGS sequence"/>
</dbReference>
<sequence>MADRRSTVRAMDRDAVRAWVAAYERAWRTPGTDVLAELFAADADYVVSPWASPIIGLPALAEFWERGRDGADEPFTMTSDLVAVDGDTAVVRVAVEYERDDPSRWRDLWIIRFDDSGRCIHFEEWPFAPGQPDGH</sequence>
<dbReference type="AlphaFoldDB" id="A0A285L947"/>
<accession>A0A285L947</accession>
<name>A0A285L947_9NOCA</name>
<evidence type="ECO:0000259" key="1">
    <source>
        <dbReference type="Pfam" id="PF12680"/>
    </source>
</evidence>
<evidence type="ECO:0000313" key="2">
    <source>
        <dbReference type="EMBL" id="SNY80567.1"/>
    </source>
</evidence>
<proteinExistence type="predicted"/>
<dbReference type="SUPFAM" id="SSF54427">
    <property type="entry name" value="NTF2-like"/>
    <property type="match status" value="1"/>
</dbReference>
<feature type="domain" description="SnoaL-like" evidence="1">
    <location>
        <begin position="21"/>
        <end position="119"/>
    </location>
</feature>
<dbReference type="Gene3D" id="3.10.450.50">
    <property type="match status" value="1"/>
</dbReference>
<protein>
    <submittedName>
        <fullName evidence="2">SnoaL-like domain-containing protein</fullName>
    </submittedName>
</protein>
<reference evidence="2 3" key="1">
    <citation type="submission" date="2017-09" db="EMBL/GenBank/DDBJ databases">
        <authorList>
            <person name="Ehlers B."/>
            <person name="Leendertz F.H."/>
        </authorList>
    </citation>
    <scope>NUCLEOTIDE SEQUENCE [LARGE SCALE GENOMIC DNA]</scope>
    <source>
        <strain evidence="2 3">DSM 45537</strain>
    </source>
</reference>
<gene>
    <name evidence="2" type="ORF">SAMN04244553_2138</name>
</gene>
<evidence type="ECO:0000313" key="3">
    <source>
        <dbReference type="Proteomes" id="UP000219565"/>
    </source>
</evidence>
<dbReference type="Pfam" id="PF12680">
    <property type="entry name" value="SnoaL_2"/>
    <property type="match status" value="1"/>
</dbReference>
<dbReference type="EMBL" id="OBEG01000002">
    <property type="protein sequence ID" value="SNY80567.1"/>
    <property type="molecule type" value="Genomic_DNA"/>
</dbReference>
<keyword evidence="3" id="KW-1185">Reference proteome</keyword>
<dbReference type="InterPro" id="IPR037401">
    <property type="entry name" value="SnoaL-like"/>
</dbReference>